<dbReference type="STRING" id="322505.SAMN04487836_14410"/>
<dbReference type="EMBL" id="FNYK01000016">
    <property type="protein sequence ID" value="SEI67433.1"/>
    <property type="molecule type" value="Genomic_DNA"/>
</dbReference>
<evidence type="ECO:0000313" key="2">
    <source>
        <dbReference type="Proteomes" id="UP000183028"/>
    </source>
</evidence>
<evidence type="ECO:0000313" key="1">
    <source>
        <dbReference type="EMBL" id="SEI67433.1"/>
    </source>
</evidence>
<dbReference type="OrthoDB" id="3035535at2"/>
<name>A0A1H6SHV0_9FIRM</name>
<dbReference type="RefSeq" id="WP_074731769.1">
    <property type="nucleotide sequence ID" value="NZ_CACVPP010000114.1"/>
</dbReference>
<sequence>MLDNYLDLMNITLEDMQSYFINIDPSNQVKLVSCFNIKKFKNMINDQYDYYLQLGINHLYEVNDYAVMEKELVMMNYFFHDAPAFVSVKKAMKKLVLGLKNPISMYRLLRHIMNLDKRSLISLLYVKGYISLENAAYFSIVENEIEDAYAYLSRLNHEPSEALLALYASYDLLGAMRLTYHMTNKKPLSYAYA</sequence>
<dbReference type="AlphaFoldDB" id="A0A1H6SHV0"/>
<accession>A0A1H6SHV0</accession>
<dbReference type="Proteomes" id="UP000183028">
    <property type="component" value="Unassembled WGS sequence"/>
</dbReference>
<keyword evidence="2" id="KW-1185">Reference proteome</keyword>
<reference evidence="2" key="1">
    <citation type="submission" date="2016-10" db="EMBL/GenBank/DDBJ databases">
        <authorList>
            <person name="Varghese N."/>
            <person name="Submissions S."/>
        </authorList>
    </citation>
    <scope>NUCLEOTIDE SEQUENCE [LARGE SCALE GENOMIC DNA]</scope>
    <source>
        <strain evidence="2">DSM 20406</strain>
    </source>
</reference>
<gene>
    <name evidence="1" type="ORF">SAMN04487834_10162</name>
</gene>
<organism evidence="1 2">
    <name type="scientific">Sharpea azabuensis</name>
    <dbReference type="NCBI Taxonomy" id="322505"/>
    <lineage>
        <taxon>Bacteria</taxon>
        <taxon>Bacillati</taxon>
        <taxon>Bacillota</taxon>
        <taxon>Erysipelotrichia</taxon>
        <taxon>Erysipelotrichales</taxon>
        <taxon>Coprobacillaceae</taxon>
        <taxon>Sharpea</taxon>
    </lineage>
</organism>
<protein>
    <submittedName>
        <fullName evidence="1">Uncharacterized protein</fullName>
    </submittedName>
</protein>
<dbReference type="eggNOG" id="ENOG50338A9">
    <property type="taxonomic scope" value="Bacteria"/>
</dbReference>
<proteinExistence type="predicted"/>